<feature type="region of interest" description="Disordered" evidence="1">
    <location>
        <begin position="1"/>
        <end position="42"/>
    </location>
</feature>
<dbReference type="Proteomes" id="UP000800038">
    <property type="component" value="Unassembled WGS sequence"/>
</dbReference>
<gene>
    <name evidence="2" type="ORF">EJ02DRAFT_438072</name>
</gene>
<reference evidence="2" key="1">
    <citation type="journal article" date="2020" name="Stud. Mycol.">
        <title>101 Dothideomycetes genomes: a test case for predicting lifestyles and emergence of pathogens.</title>
        <authorList>
            <person name="Haridas S."/>
            <person name="Albert R."/>
            <person name="Binder M."/>
            <person name="Bloem J."/>
            <person name="Labutti K."/>
            <person name="Salamov A."/>
            <person name="Andreopoulos B."/>
            <person name="Baker S."/>
            <person name="Barry K."/>
            <person name="Bills G."/>
            <person name="Bluhm B."/>
            <person name="Cannon C."/>
            <person name="Castanera R."/>
            <person name="Culley D."/>
            <person name="Daum C."/>
            <person name="Ezra D."/>
            <person name="Gonzalez J."/>
            <person name="Henrissat B."/>
            <person name="Kuo A."/>
            <person name="Liang C."/>
            <person name="Lipzen A."/>
            <person name="Lutzoni F."/>
            <person name="Magnuson J."/>
            <person name="Mondo S."/>
            <person name="Nolan M."/>
            <person name="Ohm R."/>
            <person name="Pangilinan J."/>
            <person name="Park H.-J."/>
            <person name="Ramirez L."/>
            <person name="Alfaro M."/>
            <person name="Sun H."/>
            <person name="Tritt A."/>
            <person name="Yoshinaga Y."/>
            <person name="Zwiers L.-H."/>
            <person name="Turgeon B."/>
            <person name="Goodwin S."/>
            <person name="Spatafora J."/>
            <person name="Crous P."/>
            <person name="Grigoriev I."/>
        </authorList>
    </citation>
    <scope>NUCLEOTIDE SEQUENCE</scope>
    <source>
        <strain evidence="2">CBS 161.51</strain>
    </source>
</reference>
<proteinExistence type="predicted"/>
<feature type="compositionally biased region" description="Gly residues" evidence="1">
    <location>
        <begin position="29"/>
        <end position="38"/>
    </location>
</feature>
<sequence>MAGGTASGRLRFGGIGGGAGDGGRKGGGKKGPPEGGQGFFKYDAPDVKKGKQSALQLFFVCITAFMTWIMDINLANRLVDHMADVLENNFLQFADVVQPFAVARVHCRRQARTSFSALR</sequence>
<evidence type="ECO:0000313" key="3">
    <source>
        <dbReference type="Proteomes" id="UP000800038"/>
    </source>
</evidence>
<keyword evidence="3" id="KW-1185">Reference proteome</keyword>
<protein>
    <submittedName>
        <fullName evidence="2">Uncharacterized protein</fullName>
    </submittedName>
</protein>
<name>A0A6A5S8X9_9PLEO</name>
<evidence type="ECO:0000256" key="1">
    <source>
        <dbReference type="SAM" id="MobiDB-lite"/>
    </source>
</evidence>
<dbReference type="AlphaFoldDB" id="A0A6A5S8X9"/>
<evidence type="ECO:0000313" key="2">
    <source>
        <dbReference type="EMBL" id="KAF1937141.1"/>
    </source>
</evidence>
<organism evidence="2 3">
    <name type="scientific">Clathrospora elynae</name>
    <dbReference type="NCBI Taxonomy" id="706981"/>
    <lineage>
        <taxon>Eukaryota</taxon>
        <taxon>Fungi</taxon>
        <taxon>Dikarya</taxon>
        <taxon>Ascomycota</taxon>
        <taxon>Pezizomycotina</taxon>
        <taxon>Dothideomycetes</taxon>
        <taxon>Pleosporomycetidae</taxon>
        <taxon>Pleosporales</taxon>
        <taxon>Diademaceae</taxon>
        <taxon>Clathrospora</taxon>
    </lineage>
</organism>
<accession>A0A6A5S8X9</accession>
<dbReference type="EMBL" id="ML976152">
    <property type="protein sequence ID" value="KAF1937141.1"/>
    <property type="molecule type" value="Genomic_DNA"/>
</dbReference>
<feature type="compositionally biased region" description="Gly residues" evidence="1">
    <location>
        <begin position="1"/>
        <end position="21"/>
    </location>
</feature>